<dbReference type="PANTHER" id="PTHR30461:SF23">
    <property type="entry name" value="DNA RECOMBINASE-RELATED"/>
    <property type="match status" value="1"/>
</dbReference>
<proteinExistence type="predicted"/>
<dbReference type="InterPro" id="IPR006119">
    <property type="entry name" value="Resolv_N"/>
</dbReference>
<dbReference type="SMART" id="SM00857">
    <property type="entry name" value="Resolvase"/>
    <property type="match status" value="1"/>
</dbReference>
<feature type="domain" description="Resolvase/invertase-type recombinase catalytic" evidence="1">
    <location>
        <begin position="9"/>
        <end position="155"/>
    </location>
</feature>
<comment type="caution">
    <text evidence="2">The sequence shown here is derived from an EMBL/GenBank/DDBJ whole genome shotgun (WGS) entry which is preliminary data.</text>
</comment>
<dbReference type="InterPro" id="IPR038109">
    <property type="entry name" value="DNA_bind_recomb_sf"/>
</dbReference>
<accession>A0A2M6WSB4</accession>
<protein>
    <recommendedName>
        <fullName evidence="1">Resolvase/invertase-type recombinase catalytic domain-containing protein</fullName>
    </recommendedName>
</protein>
<dbReference type="CDD" id="cd00338">
    <property type="entry name" value="Ser_Recombinase"/>
    <property type="match status" value="1"/>
</dbReference>
<dbReference type="Pfam" id="PF00239">
    <property type="entry name" value="Resolvase"/>
    <property type="match status" value="1"/>
</dbReference>
<sequence length="232" mass="26785">MTNDNPTIKYALYCRKSTEDSGRQILSLDSQEKEMTALAHNLGLNIVKVFRESKSAKKPDNRPQFSELISLIKRGKIDGIICWKIDRLSRNPIDSAIIQWLLQQNDLKIIQTMDRQYLPSDNALLFNVESGMANQYILDLSKNVKRGLRAKLEQGQWPNLAPIGYLNKDSQIIVDMDREKYIKKIFELYATGKYSVKDIAELLFKEGFRSRGNKNITKARFIKYYPCLSIAE</sequence>
<evidence type="ECO:0000259" key="1">
    <source>
        <dbReference type="PROSITE" id="PS51736"/>
    </source>
</evidence>
<dbReference type="PANTHER" id="PTHR30461">
    <property type="entry name" value="DNA-INVERTASE FROM LAMBDOID PROPHAGE"/>
    <property type="match status" value="1"/>
</dbReference>
<dbReference type="InterPro" id="IPR036162">
    <property type="entry name" value="Resolvase-like_N_sf"/>
</dbReference>
<reference evidence="3" key="1">
    <citation type="submission" date="2017-09" db="EMBL/GenBank/DDBJ databases">
        <title>Depth-based differentiation of microbial function through sediment-hosted aquifers and enrichment of novel symbionts in the deep terrestrial subsurface.</title>
        <authorList>
            <person name="Probst A.J."/>
            <person name="Ladd B."/>
            <person name="Jarett J.K."/>
            <person name="Geller-Mcgrath D.E."/>
            <person name="Sieber C.M.K."/>
            <person name="Emerson J.B."/>
            <person name="Anantharaman K."/>
            <person name="Thomas B.C."/>
            <person name="Malmstrom R."/>
            <person name="Stieglmeier M."/>
            <person name="Klingl A."/>
            <person name="Woyke T."/>
            <person name="Ryan C.M."/>
            <person name="Banfield J.F."/>
        </authorList>
    </citation>
    <scope>NUCLEOTIDE SEQUENCE [LARGE SCALE GENOMIC DNA]</scope>
</reference>
<evidence type="ECO:0000313" key="2">
    <source>
        <dbReference type="EMBL" id="PIT95661.1"/>
    </source>
</evidence>
<gene>
    <name evidence="2" type="ORF">COT94_04585</name>
</gene>
<dbReference type="PROSITE" id="PS51736">
    <property type="entry name" value="RECOMBINASES_3"/>
    <property type="match status" value="1"/>
</dbReference>
<dbReference type="AlphaFoldDB" id="A0A2M6WSB4"/>
<evidence type="ECO:0000313" key="3">
    <source>
        <dbReference type="Proteomes" id="UP000228533"/>
    </source>
</evidence>
<organism evidence="2 3">
    <name type="scientific">Candidatus Falkowbacteria bacterium CG10_big_fil_rev_8_21_14_0_10_37_14</name>
    <dbReference type="NCBI Taxonomy" id="1974561"/>
    <lineage>
        <taxon>Bacteria</taxon>
        <taxon>Candidatus Falkowiibacteriota</taxon>
    </lineage>
</organism>
<dbReference type="EMBL" id="PFAM01000026">
    <property type="protein sequence ID" value="PIT95661.1"/>
    <property type="molecule type" value="Genomic_DNA"/>
</dbReference>
<name>A0A2M6WSB4_9BACT</name>
<dbReference type="SUPFAM" id="SSF53041">
    <property type="entry name" value="Resolvase-like"/>
    <property type="match status" value="1"/>
</dbReference>
<dbReference type="GO" id="GO:0003677">
    <property type="term" value="F:DNA binding"/>
    <property type="evidence" value="ECO:0007669"/>
    <property type="project" value="InterPro"/>
</dbReference>
<dbReference type="GO" id="GO:0000150">
    <property type="term" value="F:DNA strand exchange activity"/>
    <property type="evidence" value="ECO:0007669"/>
    <property type="project" value="InterPro"/>
</dbReference>
<dbReference type="Gene3D" id="3.90.1750.20">
    <property type="entry name" value="Putative Large Serine Recombinase, Chain B, Domain 2"/>
    <property type="match status" value="1"/>
</dbReference>
<dbReference type="Gene3D" id="3.40.50.1390">
    <property type="entry name" value="Resolvase, N-terminal catalytic domain"/>
    <property type="match status" value="1"/>
</dbReference>
<dbReference type="InterPro" id="IPR050639">
    <property type="entry name" value="SSR_resolvase"/>
</dbReference>
<dbReference type="Proteomes" id="UP000228533">
    <property type="component" value="Unassembled WGS sequence"/>
</dbReference>